<evidence type="ECO:0000256" key="1">
    <source>
        <dbReference type="SAM" id="MobiDB-lite"/>
    </source>
</evidence>
<evidence type="ECO:0000313" key="3">
    <source>
        <dbReference type="Proteomes" id="UP000242310"/>
    </source>
</evidence>
<feature type="region of interest" description="Disordered" evidence="1">
    <location>
        <begin position="47"/>
        <end position="93"/>
    </location>
</feature>
<protein>
    <submittedName>
        <fullName evidence="2">Uncharacterized protein</fullName>
    </submittedName>
</protein>
<comment type="caution">
    <text evidence="2">The sequence shown here is derived from an EMBL/GenBank/DDBJ whole genome shotgun (WGS) entry which is preliminary data.</text>
</comment>
<feature type="compositionally biased region" description="Basic and acidic residues" evidence="1">
    <location>
        <begin position="47"/>
        <end position="65"/>
    </location>
</feature>
<feature type="compositionally biased region" description="Basic and acidic residues" evidence="1">
    <location>
        <begin position="83"/>
        <end position="93"/>
    </location>
</feature>
<name>A0A2P8HXG3_9BACI</name>
<dbReference type="EMBL" id="PYAV01000002">
    <property type="protein sequence ID" value="PSL50912.1"/>
    <property type="molecule type" value="Genomic_DNA"/>
</dbReference>
<reference evidence="2 3" key="1">
    <citation type="submission" date="2018-03" db="EMBL/GenBank/DDBJ databases">
        <title>Genomic Encyclopedia of Type Strains, Phase III (KMG-III): the genomes of soil and plant-associated and newly described type strains.</title>
        <authorList>
            <person name="Whitman W."/>
        </authorList>
    </citation>
    <scope>NUCLEOTIDE SEQUENCE [LARGE SCALE GENOMIC DNA]</scope>
    <source>
        <strain evidence="2 3">CGMCC 1.07653</strain>
    </source>
</reference>
<evidence type="ECO:0000313" key="2">
    <source>
        <dbReference type="EMBL" id="PSL50912.1"/>
    </source>
</evidence>
<sequence>MHRAVILKILLGLLVVCTGCNSEGESDNYLETPSVNSEVEYELMPLEEYRSRAEQEAEKYGERSTPEPSSNGENTELGPTGIKGEELEKDASS</sequence>
<organism evidence="2 3">
    <name type="scientific">Salsuginibacillus halophilus</name>
    <dbReference type="NCBI Taxonomy" id="517424"/>
    <lineage>
        <taxon>Bacteria</taxon>
        <taxon>Bacillati</taxon>
        <taxon>Bacillota</taxon>
        <taxon>Bacilli</taxon>
        <taxon>Bacillales</taxon>
        <taxon>Bacillaceae</taxon>
        <taxon>Salsuginibacillus</taxon>
    </lineage>
</organism>
<accession>A0A2P8HXG3</accession>
<keyword evidence="3" id="KW-1185">Reference proteome</keyword>
<dbReference type="RefSeq" id="WP_106587630.1">
    <property type="nucleotide sequence ID" value="NZ_PYAV01000002.1"/>
</dbReference>
<dbReference type="Proteomes" id="UP000242310">
    <property type="component" value="Unassembled WGS sequence"/>
</dbReference>
<gene>
    <name evidence="2" type="ORF">B0H94_102189</name>
</gene>
<dbReference type="AlphaFoldDB" id="A0A2P8HXG3"/>
<proteinExistence type="predicted"/>